<dbReference type="AlphaFoldDB" id="A0A8B7PN72"/>
<evidence type="ECO:0000313" key="3">
    <source>
        <dbReference type="RefSeq" id="XP_018027654.2"/>
    </source>
</evidence>
<dbReference type="GO" id="GO:0005634">
    <property type="term" value="C:nucleus"/>
    <property type="evidence" value="ECO:0007669"/>
    <property type="project" value="InterPro"/>
</dbReference>
<dbReference type="PRINTS" id="PR02085">
    <property type="entry name" value="POLR2GRINL1"/>
</dbReference>
<evidence type="ECO:0000256" key="1">
    <source>
        <dbReference type="SAM" id="Coils"/>
    </source>
</evidence>
<protein>
    <submittedName>
        <fullName evidence="3">DNA-directed RNA polymerase II subunit GRINL1A-like</fullName>
    </submittedName>
</protein>
<reference evidence="3" key="1">
    <citation type="submission" date="2025-08" db="UniProtKB">
        <authorList>
            <consortium name="RefSeq"/>
        </authorList>
    </citation>
    <scope>IDENTIFICATION</scope>
    <source>
        <tissue evidence="3">Whole organism</tissue>
    </source>
</reference>
<feature type="coiled-coil region" evidence="1">
    <location>
        <begin position="79"/>
        <end position="106"/>
    </location>
</feature>
<keyword evidence="2" id="KW-1185">Reference proteome</keyword>
<organism evidence="2 3">
    <name type="scientific">Hyalella azteca</name>
    <name type="common">Amphipod</name>
    <dbReference type="NCBI Taxonomy" id="294128"/>
    <lineage>
        <taxon>Eukaryota</taxon>
        <taxon>Metazoa</taxon>
        <taxon>Ecdysozoa</taxon>
        <taxon>Arthropoda</taxon>
        <taxon>Crustacea</taxon>
        <taxon>Multicrustacea</taxon>
        <taxon>Malacostraca</taxon>
        <taxon>Eumalacostraca</taxon>
        <taxon>Peracarida</taxon>
        <taxon>Amphipoda</taxon>
        <taxon>Senticaudata</taxon>
        <taxon>Talitrida</taxon>
        <taxon>Talitroidea</taxon>
        <taxon>Hyalellidae</taxon>
        <taxon>Hyalella</taxon>
    </lineage>
</organism>
<dbReference type="Pfam" id="PF15328">
    <property type="entry name" value="GCOM2"/>
    <property type="match status" value="1"/>
</dbReference>
<proteinExistence type="predicted"/>
<dbReference type="OrthoDB" id="2408655at2759"/>
<dbReference type="Proteomes" id="UP000694843">
    <property type="component" value="Unplaced"/>
</dbReference>
<gene>
    <name evidence="3" type="primary">LOC108682910</name>
</gene>
<dbReference type="InterPro" id="IPR026213">
    <property type="entry name" value="GRINL1"/>
</dbReference>
<dbReference type="GO" id="GO:0003711">
    <property type="term" value="F:transcription elongation factor activity"/>
    <property type="evidence" value="ECO:0007669"/>
    <property type="project" value="InterPro"/>
</dbReference>
<dbReference type="RefSeq" id="XP_018027654.2">
    <property type="nucleotide sequence ID" value="XM_018172165.2"/>
</dbReference>
<name>A0A8B7PN72_HYAAZ</name>
<keyword evidence="1" id="KW-0175">Coiled coil</keyword>
<evidence type="ECO:0000313" key="2">
    <source>
        <dbReference type="Proteomes" id="UP000694843"/>
    </source>
</evidence>
<dbReference type="KEGG" id="hazt:108682910"/>
<dbReference type="GeneID" id="108682910"/>
<dbReference type="CTD" id="81488"/>
<sequence length="417" mass="46757">MSVTTNSHTSLPPIKKWTARQWKILPEKGGSVAINDVKLKQGFLGNLEKKSCTELEELIMRQDKLLSNQMFIDKLPDKGQKIKNRRDDLQRALEQARKNGEKQEVLPDINALEWQWRDPMDLSKSMHHEINGASKDILDSDDDEDPLELLAHHSSAVPPRRSNHGAPEDDPADAIREELWKLELNDNSVSKTVSQRSDSNQPSWLGDFGSKTIASLEKKSKPREVFKPFRPRLNQNLLPANLDDVEPKAPTSIVGIQNTQPGNTKVPQKEDKKSISSMEQTSITVNLSNEPVFGAPAQLSSTMTFSSYRNSPLWASGSNKGNSCTKLVSLRESVTLEREALQRAKKAQLEEATARLKESKLGSKPNSTHRIFSYRDVNTAHHLLEQDLDEVGDVFTHHRGVCIEDSSESSEGSDQED</sequence>
<dbReference type="GO" id="GO:0006368">
    <property type="term" value="P:transcription elongation by RNA polymerase II"/>
    <property type="evidence" value="ECO:0007669"/>
    <property type="project" value="InterPro"/>
</dbReference>
<accession>A0A8B7PN72</accession>